<keyword evidence="4" id="KW-1185">Reference proteome</keyword>
<feature type="compositionally biased region" description="Polar residues" evidence="1">
    <location>
        <begin position="366"/>
        <end position="377"/>
    </location>
</feature>
<dbReference type="PANTHER" id="PTHR21534:SF0">
    <property type="entry name" value="KATANIN-INTERACTING PROTEIN"/>
    <property type="match status" value="1"/>
</dbReference>
<feature type="compositionally biased region" description="Basic residues" evidence="1">
    <location>
        <begin position="1014"/>
        <end position="1023"/>
    </location>
</feature>
<proteinExistence type="predicted"/>
<feature type="compositionally biased region" description="Polar residues" evidence="1">
    <location>
        <begin position="161"/>
        <end position="173"/>
    </location>
</feature>
<feature type="compositionally biased region" description="Basic and acidic residues" evidence="1">
    <location>
        <begin position="328"/>
        <end position="343"/>
    </location>
</feature>
<feature type="compositionally biased region" description="Polar residues" evidence="1">
    <location>
        <begin position="828"/>
        <end position="851"/>
    </location>
</feature>
<feature type="compositionally biased region" description="Basic residues" evidence="1">
    <location>
        <begin position="184"/>
        <end position="195"/>
    </location>
</feature>
<feature type="region of interest" description="Disordered" evidence="1">
    <location>
        <begin position="250"/>
        <end position="307"/>
    </location>
</feature>
<evidence type="ECO:0000313" key="3">
    <source>
        <dbReference type="EMBL" id="KAK2147659.1"/>
    </source>
</evidence>
<accession>A0AAD9J7A8</accession>
<evidence type="ECO:0000259" key="2">
    <source>
        <dbReference type="Pfam" id="PF14652"/>
    </source>
</evidence>
<feature type="compositionally biased region" description="Polar residues" evidence="1">
    <location>
        <begin position="513"/>
        <end position="528"/>
    </location>
</feature>
<organism evidence="3 4">
    <name type="scientific">Paralvinella palmiformis</name>
    <dbReference type="NCBI Taxonomy" id="53620"/>
    <lineage>
        <taxon>Eukaryota</taxon>
        <taxon>Metazoa</taxon>
        <taxon>Spiralia</taxon>
        <taxon>Lophotrochozoa</taxon>
        <taxon>Annelida</taxon>
        <taxon>Polychaeta</taxon>
        <taxon>Sedentaria</taxon>
        <taxon>Canalipalpata</taxon>
        <taxon>Terebellida</taxon>
        <taxon>Terebelliformia</taxon>
        <taxon>Alvinellidae</taxon>
        <taxon>Paralvinella</taxon>
    </lineage>
</organism>
<name>A0AAD9J7A8_9ANNE</name>
<dbReference type="EMBL" id="JAODUP010000543">
    <property type="protein sequence ID" value="KAK2147659.1"/>
    <property type="molecule type" value="Genomic_DNA"/>
</dbReference>
<feature type="compositionally biased region" description="Basic and acidic residues" evidence="1">
    <location>
        <begin position="427"/>
        <end position="452"/>
    </location>
</feature>
<gene>
    <name evidence="3" type="ORF">LSH36_543g06073</name>
</gene>
<feature type="compositionally biased region" description="Basic and acidic residues" evidence="1">
    <location>
        <begin position="852"/>
        <end position="865"/>
    </location>
</feature>
<dbReference type="AlphaFoldDB" id="A0AAD9J7A8"/>
<feature type="domain" description="KATNIP" evidence="2">
    <location>
        <begin position="638"/>
        <end position="803"/>
    </location>
</feature>
<dbReference type="InterPro" id="IPR027859">
    <property type="entry name" value="KATNIP_dom"/>
</dbReference>
<dbReference type="Pfam" id="PF14652">
    <property type="entry name" value="DUF4457"/>
    <property type="match status" value="1"/>
</dbReference>
<feature type="compositionally biased region" description="Low complexity" evidence="1">
    <location>
        <begin position="253"/>
        <end position="272"/>
    </location>
</feature>
<protein>
    <recommendedName>
        <fullName evidence="2">KATNIP domain-containing protein</fullName>
    </recommendedName>
</protein>
<evidence type="ECO:0000313" key="4">
    <source>
        <dbReference type="Proteomes" id="UP001208570"/>
    </source>
</evidence>
<feature type="compositionally biased region" description="Polar residues" evidence="1">
    <location>
        <begin position="962"/>
        <end position="977"/>
    </location>
</feature>
<feature type="compositionally biased region" description="Basic and acidic residues" evidence="1">
    <location>
        <begin position="877"/>
        <end position="898"/>
    </location>
</feature>
<dbReference type="Proteomes" id="UP001208570">
    <property type="component" value="Unassembled WGS sequence"/>
</dbReference>
<feature type="compositionally biased region" description="Polar residues" evidence="1">
    <location>
        <begin position="196"/>
        <end position="207"/>
    </location>
</feature>
<feature type="compositionally biased region" description="Basic and acidic residues" evidence="1">
    <location>
        <begin position="475"/>
        <end position="512"/>
    </location>
</feature>
<evidence type="ECO:0000256" key="1">
    <source>
        <dbReference type="SAM" id="MobiDB-lite"/>
    </source>
</evidence>
<feature type="compositionally biased region" description="Low complexity" evidence="1">
    <location>
        <begin position="1039"/>
        <end position="1053"/>
    </location>
</feature>
<feature type="region of interest" description="Disordered" evidence="1">
    <location>
        <begin position="794"/>
        <end position="1053"/>
    </location>
</feature>
<feature type="compositionally biased region" description="Basic and acidic residues" evidence="1">
    <location>
        <begin position="804"/>
        <end position="827"/>
    </location>
</feature>
<feature type="region of interest" description="Disordered" evidence="1">
    <location>
        <begin position="324"/>
        <end position="528"/>
    </location>
</feature>
<dbReference type="PANTHER" id="PTHR21534">
    <property type="entry name" value="KATANIN-INTERACTING PROTEIN"/>
    <property type="match status" value="1"/>
</dbReference>
<dbReference type="InterPro" id="IPR026704">
    <property type="entry name" value="KATNIP"/>
</dbReference>
<feature type="region of interest" description="Disordered" evidence="1">
    <location>
        <begin position="161"/>
        <end position="211"/>
    </location>
</feature>
<comment type="caution">
    <text evidence="3">The sequence shown here is derived from an EMBL/GenBank/DDBJ whole genome shotgun (WGS) entry which is preliminary data.</text>
</comment>
<feature type="compositionally biased region" description="Basic residues" evidence="1">
    <location>
        <begin position="904"/>
        <end position="920"/>
    </location>
</feature>
<reference evidence="3" key="1">
    <citation type="journal article" date="2023" name="Mol. Biol. Evol.">
        <title>Third-Generation Sequencing Reveals the Adaptive Role of the Epigenome in Three Deep-Sea Polychaetes.</title>
        <authorList>
            <person name="Perez M."/>
            <person name="Aroh O."/>
            <person name="Sun Y."/>
            <person name="Lan Y."/>
            <person name="Juniper S.K."/>
            <person name="Young C.R."/>
            <person name="Angers B."/>
            <person name="Qian P.Y."/>
        </authorList>
    </citation>
    <scope>NUCLEOTIDE SEQUENCE</scope>
    <source>
        <strain evidence="3">P08H-3</strain>
    </source>
</reference>
<sequence>MAAISSCLNFNNSDLENNTTRISYHNYNDTSIWSKSSSLLSFEAPTASTKCNKSGDSFQRQAKSTHLSDSYLSFDIFQEDKCHYLSEEPNGSMCNLLQSTGGCSVVSEELTICQCAVPCHESRCLNRNKPGTVTRVESTVQDTIGQTVSMFLLSPILPSRNSSHTASRLNPSRHQFEISERSPSLHKTHINRKRTVQQLSEESSSVTPRGRRCIPNADLTYILSGETHSLKKCSPVILTGYYDDDFEDDVTDDSWSSSSSESDPCSDSGNSSNEEDNMISRRYQQASSSSDTDSGETEPAEQIPLTIKDVKKLRESLEMNYNIRQNLGHKDKNSTSDSDHDSPIMEEDEDVSTSSVSSEDDDKSKPTNARSNPQNIPKLQASLKADDVIVLEFSPSQYKDKRHQLLVPRKKEADSCQAPHNFHRYHTGREDRSHKQTSRKEDVRIERSKELTLKPSSPQKKLSHGLPASHKSRNRDRTDKADVRSKNREHKQTDTQRRDSKSAPGYSHDKNRSPMSGQNQSERPSSAVLSWKEQLKPTDHMGGSRDSWAIPASSFRFDGDLKLDKQDHPSGHIENIVDKVLKLDKRGQRRLLQALKEIEQIDESDISPGNTLGQCIAQNPSKSKVTRQSQSNSLTVTLKILSNWGHPSRVGLTEVQFFDQTKNRFDVNPDDIRVKGARNVKGDLAVLCNGKCKTIKERNMWTCSKPESHHPVCLIFNLKQCDMAPEEFGLGLVRIWNYNKCLSDLSVGICDVSVEVNGNILYSGQVDKGCGNQVFNYAKDISLFNDGHKAKMVKDMGQSNSHQSESDTSEHPPSRIKINENDNRVDRPSNSITPTMDNVTLFSNDQAPSSRGDTHFVNRDDKPLNSERSTIGPKHSQSNDDSHKREENKTPDTRKPRESSGLPKSRHHRKHKDRERRSKMAARLDGSESSIDSSYAGGSVSVECSCDGSRSSVKLSKDSGHRSVNMSDEINSSSQNVEVRRSAKSRSNKPGFSPCHENNHDKNTNEDSFTQPKRVNHSSKKKAPTAIPEHLSVLDKKSSGSGSKPGSPYLSDG</sequence>